<protein>
    <submittedName>
        <fullName evidence="13">Zinc transporter ZntB</fullName>
    </submittedName>
</protein>
<dbReference type="Proteomes" id="UP001149719">
    <property type="component" value="Unassembled WGS sequence"/>
</dbReference>
<feature type="transmembrane region" description="Helical" evidence="12">
    <location>
        <begin position="297"/>
        <end position="315"/>
    </location>
</feature>
<proteinExistence type="inferred from homology"/>
<dbReference type="SUPFAM" id="SSF144083">
    <property type="entry name" value="Magnesium transport protein CorA, transmembrane region"/>
    <property type="match status" value="1"/>
</dbReference>
<feature type="coiled-coil region" evidence="11">
    <location>
        <begin position="221"/>
        <end position="255"/>
    </location>
</feature>
<dbReference type="Gene3D" id="1.20.58.340">
    <property type="entry name" value="Magnesium transport protein CorA, transmembrane region"/>
    <property type="match status" value="2"/>
</dbReference>
<keyword evidence="14" id="KW-1185">Reference proteome</keyword>
<dbReference type="CDD" id="cd12833">
    <property type="entry name" value="ZntB-like_1"/>
    <property type="match status" value="1"/>
</dbReference>
<feature type="transmembrane region" description="Helical" evidence="12">
    <location>
        <begin position="262"/>
        <end position="285"/>
    </location>
</feature>
<dbReference type="InterPro" id="IPR045863">
    <property type="entry name" value="CorA_TM1_TM2"/>
</dbReference>
<evidence type="ECO:0000256" key="5">
    <source>
        <dbReference type="ARBA" id="ARBA00022519"/>
    </source>
</evidence>
<evidence type="ECO:0000256" key="3">
    <source>
        <dbReference type="ARBA" id="ARBA00022448"/>
    </source>
</evidence>
<dbReference type="RefSeq" id="WP_269123883.1">
    <property type="nucleotide sequence ID" value="NZ_JAPUBN010000013.1"/>
</dbReference>
<name>A0ABT4JSS6_9GAMM</name>
<evidence type="ECO:0000313" key="14">
    <source>
        <dbReference type="Proteomes" id="UP001149719"/>
    </source>
</evidence>
<keyword evidence="9" id="KW-0406">Ion transport</keyword>
<evidence type="ECO:0000256" key="8">
    <source>
        <dbReference type="ARBA" id="ARBA00022989"/>
    </source>
</evidence>
<evidence type="ECO:0000256" key="7">
    <source>
        <dbReference type="ARBA" id="ARBA00022833"/>
    </source>
</evidence>
<evidence type="ECO:0000256" key="12">
    <source>
        <dbReference type="SAM" id="Phobius"/>
    </source>
</evidence>
<evidence type="ECO:0000256" key="6">
    <source>
        <dbReference type="ARBA" id="ARBA00022692"/>
    </source>
</evidence>
<evidence type="ECO:0000256" key="4">
    <source>
        <dbReference type="ARBA" id="ARBA00022475"/>
    </source>
</evidence>
<dbReference type="EMBL" id="JAPUBN010000013">
    <property type="protein sequence ID" value="MCZ2721256.1"/>
    <property type="molecule type" value="Genomic_DNA"/>
</dbReference>
<accession>A0ABT4JSS6</accession>
<dbReference type="InterPro" id="IPR002523">
    <property type="entry name" value="MgTranspt_CorA/ZnTranspt_ZntB"/>
</dbReference>
<dbReference type="InterPro" id="IPR045861">
    <property type="entry name" value="CorA_cytoplasmic_dom"/>
</dbReference>
<keyword evidence="3" id="KW-0813">Transport</keyword>
<keyword evidence="5" id="KW-0997">Cell inner membrane</keyword>
<dbReference type="PANTHER" id="PTHR46494:SF3">
    <property type="entry name" value="ZINC TRANSPORT PROTEIN ZNTB"/>
    <property type="match status" value="1"/>
</dbReference>
<dbReference type="SUPFAM" id="SSF143865">
    <property type="entry name" value="CorA soluble domain-like"/>
    <property type="match status" value="1"/>
</dbReference>
<dbReference type="Pfam" id="PF01544">
    <property type="entry name" value="CorA"/>
    <property type="match status" value="1"/>
</dbReference>
<evidence type="ECO:0000256" key="10">
    <source>
        <dbReference type="ARBA" id="ARBA00023136"/>
    </source>
</evidence>
<evidence type="ECO:0000256" key="2">
    <source>
        <dbReference type="ARBA" id="ARBA00009765"/>
    </source>
</evidence>
<reference evidence="13" key="1">
    <citation type="submission" date="2022-12" db="EMBL/GenBank/DDBJ databases">
        <title>Marinomonas 15G1-11 sp. nov, isolated from marine algae.</title>
        <authorList>
            <person name="Butt M."/>
            <person name="Choi D.G."/>
            <person name="Kim J.M."/>
            <person name="Lee J.K."/>
            <person name="Baek J.H."/>
            <person name="Jeon C.O."/>
        </authorList>
    </citation>
    <scope>NUCLEOTIDE SEQUENCE</scope>
    <source>
        <strain evidence="13">15G1-11</strain>
    </source>
</reference>
<keyword evidence="6 12" id="KW-0812">Transmembrane</keyword>
<evidence type="ECO:0000256" key="9">
    <source>
        <dbReference type="ARBA" id="ARBA00023065"/>
    </source>
</evidence>
<sequence>MVHFLHIAELDGMGGMRELSQHEVPDNVSHTGNLWVHLDCNIKSGEHWLSSLEGVPSAVVEALFAEETRPRVERIGQGLLLTLRGVNLNPNSSPTDMVSLRIWFTPNLIVTTRRRRLLSVQDIFSEFKKGTGPISTSDLLTQLTKALTIRMAGTIDTLEDLLSDLEEDMGQGIQLSQRALLVEKRLETVRLRRFLAPQKEAINKLSLDHSELLSETQVIEIRESVNDLTRYLESLESLRERSLFMQEEFVNLQAERMNARMYVLSLLSGIFLPLSFLTGLFGINIGGMPGVDNGMSFWYFCISLSVLGGIQYWLMKKSRWF</sequence>
<keyword evidence="11" id="KW-0175">Coiled coil</keyword>
<dbReference type="PANTHER" id="PTHR46494">
    <property type="entry name" value="CORA FAMILY METAL ION TRANSPORTER (EUROFUNG)"/>
    <property type="match status" value="1"/>
</dbReference>
<comment type="caution">
    <text evidence="13">The sequence shown here is derived from an EMBL/GenBank/DDBJ whole genome shotgun (WGS) entry which is preliminary data.</text>
</comment>
<gene>
    <name evidence="13" type="ORF">O1D97_06255</name>
</gene>
<evidence type="ECO:0000313" key="13">
    <source>
        <dbReference type="EMBL" id="MCZ2721256.1"/>
    </source>
</evidence>
<keyword evidence="4" id="KW-1003">Cell membrane</keyword>
<comment type="subcellular location">
    <subcellularLocation>
        <location evidence="1">Cell membrane</location>
        <topology evidence="1">Multi-pass membrane protein</topology>
    </subcellularLocation>
</comment>
<evidence type="ECO:0000256" key="11">
    <source>
        <dbReference type="SAM" id="Coils"/>
    </source>
</evidence>
<dbReference type="Gene3D" id="3.30.460.20">
    <property type="entry name" value="CorA soluble domain-like"/>
    <property type="match status" value="1"/>
</dbReference>
<keyword evidence="10 12" id="KW-0472">Membrane</keyword>
<evidence type="ECO:0000256" key="1">
    <source>
        <dbReference type="ARBA" id="ARBA00004651"/>
    </source>
</evidence>
<organism evidence="13 14">
    <name type="scientific">Marinomonas phaeophyticola</name>
    <dbReference type="NCBI Taxonomy" id="3004091"/>
    <lineage>
        <taxon>Bacteria</taxon>
        <taxon>Pseudomonadati</taxon>
        <taxon>Pseudomonadota</taxon>
        <taxon>Gammaproteobacteria</taxon>
        <taxon>Oceanospirillales</taxon>
        <taxon>Oceanospirillaceae</taxon>
        <taxon>Marinomonas</taxon>
    </lineage>
</organism>
<keyword evidence="8 12" id="KW-1133">Transmembrane helix</keyword>
<keyword evidence="7" id="KW-0862">Zinc</keyword>
<comment type="similarity">
    <text evidence="2">Belongs to the CorA metal ion transporter (MIT) (TC 1.A.35) family.</text>
</comment>